<feature type="domain" description="Ion transport" evidence="15">
    <location>
        <begin position="1177"/>
        <end position="1416"/>
    </location>
</feature>
<dbReference type="Gene3D" id="1.20.120.350">
    <property type="entry name" value="Voltage-gated potassium channels. Chain C"/>
    <property type="match status" value="3"/>
</dbReference>
<keyword evidence="10 14" id="KW-0472">Membrane</keyword>
<feature type="transmembrane region" description="Helical" evidence="14">
    <location>
        <begin position="217"/>
        <end position="239"/>
    </location>
</feature>
<evidence type="ECO:0000256" key="10">
    <source>
        <dbReference type="ARBA" id="ARBA00023136"/>
    </source>
</evidence>
<evidence type="ECO:0000313" key="17">
    <source>
        <dbReference type="Proteomes" id="UP000030763"/>
    </source>
</evidence>
<evidence type="ECO:0000259" key="15">
    <source>
        <dbReference type="Pfam" id="PF00520"/>
    </source>
</evidence>
<name>U6M1D7_EIMMA</name>
<dbReference type="PANTHER" id="PTHR45628">
    <property type="entry name" value="VOLTAGE-DEPENDENT CALCIUM CHANNEL TYPE A SUBUNIT ALPHA-1"/>
    <property type="match status" value="1"/>
</dbReference>
<dbReference type="Proteomes" id="UP000030763">
    <property type="component" value="Unassembled WGS sequence"/>
</dbReference>
<evidence type="ECO:0000256" key="3">
    <source>
        <dbReference type="ARBA" id="ARBA00022568"/>
    </source>
</evidence>
<dbReference type="GO" id="GO:0008331">
    <property type="term" value="F:high voltage-gated calcium channel activity"/>
    <property type="evidence" value="ECO:0007669"/>
    <property type="project" value="TreeGrafter"/>
</dbReference>
<feature type="transmembrane region" description="Helical" evidence="14">
    <location>
        <begin position="761"/>
        <end position="786"/>
    </location>
</feature>
<feature type="transmembrane region" description="Helical" evidence="14">
    <location>
        <begin position="1646"/>
        <end position="1666"/>
    </location>
</feature>
<keyword evidence="7" id="KW-0851">Voltage-gated channel</keyword>
<dbReference type="InterPro" id="IPR005821">
    <property type="entry name" value="Ion_trans_dom"/>
</dbReference>
<reference evidence="16" key="1">
    <citation type="submission" date="2013-10" db="EMBL/GenBank/DDBJ databases">
        <title>Genomic analysis of the causative agents of coccidiosis in chickens.</title>
        <authorList>
            <person name="Reid A.J."/>
            <person name="Blake D."/>
            <person name="Billington K."/>
            <person name="Browne H."/>
            <person name="Dunn M."/>
            <person name="Hung S."/>
            <person name="Kawahara F."/>
            <person name="Miranda-Saavedra D."/>
            <person name="Mourier T."/>
            <person name="Nagra H."/>
            <person name="Otto T.D."/>
            <person name="Rawlings N."/>
            <person name="Sanchez A."/>
            <person name="Sanders M."/>
            <person name="Subramaniam C."/>
            <person name="Tay Y."/>
            <person name="Dear P."/>
            <person name="Doerig C."/>
            <person name="Gruber A."/>
            <person name="Parkinson J."/>
            <person name="Shirley M."/>
            <person name="Wan K.L."/>
            <person name="Berriman M."/>
            <person name="Tomley F."/>
            <person name="Pain A."/>
        </authorList>
    </citation>
    <scope>NUCLEOTIDE SEQUENCE [LARGE SCALE GENOMIC DNA]</scope>
    <source>
        <strain evidence="16">Weybridge</strain>
    </source>
</reference>
<comment type="subcellular location">
    <subcellularLocation>
        <location evidence="1">Membrane</location>
        <topology evidence="1">Multi-pass membrane protein</topology>
    </subcellularLocation>
</comment>
<evidence type="ECO:0000256" key="6">
    <source>
        <dbReference type="ARBA" id="ARBA00022837"/>
    </source>
</evidence>
<dbReference type="Gene3D" id="1.10.287.70">
    <property type="match status" value="4"/>
</dbReference>
<feature type="domain" description="Ion transport" evidence="15">
    <location>
        <begin position="1479"/>
        <end position="1726"/>
    </location>
</feature>
<feature type="region of interest" description="Disordered" evidence="13">
    <location>
        <begin position="883"/>
        <end position="910"/>
    </location>
</feature>
<feature type="domain" description="Ion transport" evidence="15">
    <location>
        <begin position="522"/>
        <end position="790"/>
    </location>
</feature>
<evidence type="ECO:0000256" key="11">
    <source>
        <dbReference type="ARBA" id="ARBA00023180"/>
    </source>
</evidence>
<evidence type="ECO:0000256" key="2">
    <source>
        <dbReference type="ARBA" id="ARBA00022448"/>
    </source>
</evidence>
<feature type="region of interest" description="Disordered" evidence="13">
    <location>
        <begin position="1979"/>
        <end position="2002"/>
    </location>
</feature>
<feature type="transmembrane region" description="Helical" evidence="14">
    <location>
        <begin position="1590"/>
        <end position="1611"/>
    </location>
</feature>
<dbReference type="OMA" id="ADHNPHQ"/>
<gene>
    <name evidence="16" type="ORF">EMWEY_00016080</name>
</gene>
<feature type="transmembrane region" description="Helical" evidence="14">
    <location>
        <begin position="1516"/>
        <end position="1538"/>
    </location>
</feature>
<dbReference type="GO" id="GO:0005891">
    <property type="term" value="C:voltage-gated calcium channel complex"/>
    <property type="evidence" value="ECO:0007669"/>
    <property type="project" value="TreeGrafter"/>
</dbReference>
<feature type="transmembrane region" description="Helical" evidence="14">
    <location>
        <begin position="1478"/>
        <end position="1501"/>
    </location>
</feature>
<feature type="transmembrane region" description="Helical" evidence="14">
    <location>
        <begin position="370"/>
        <end position="396"/>
    </location>
</feature>
<keyword evidence="17" id="KW-1185">Reference proteome</keyword>
<evidence type="ECO:0000256" key="9">
    <source>
        <dbReference type="ARBA" id="ARBA00023065"/>
    </source>
</evidence>
<accession>U6M1D7</accession>
<dbReference type="Pfam" id="PF00520">
    <property type="entry name" value="Ion_trans"/>
    <property type="match status" value="4"/>
</dbReference>
<dbReference type="EMBL" id="HG718854">
    <property type="protein sequence ID" value="CDJ56259.1"/>
    <property type="molecule type" value="Genomic_DNA"/>
</dbReference>
<evidence type="ECO:0000256" key="1">
    <source>
        <dbReference type="ARBA" id="ARBA00004141"/>
    </source>
</evidence>
<protein>
    <submittedName>
        <fullName evidence="16">Cation channel domain-containing protein, putative</fullName>
    </submittedName>
</protein>
<feature type="compositionally biased region" description="Polar residues" evidence="13">
    <location>
        <begin position="21"/>
        <end position="33"/>
    </location>
</feature>
<dbReference type="OrthoDB" id="332068at2759"/>
<feature type="transmembrane region" description="Helical" evidence="14">
    <location>
        <begin position="1618"/>
        <end position="1640"/>
    </location>
</feature>
<keyword evidence="6" id="KW-0106">Calcium</keyword>
<evidence type="ECO:0000256" key="8">
    <source>
        <dbReference type="ARBA" id="ARBA00022989"/>
    </source>
</evidence>
<evidence type="ECO:0000256" key="4">
    <source>
        <dbReference type="ARBA" id="ARBA00022673"/>
    </source>
</evidence>
<keyword evidence="12" id="KW-0407">Ion channel</keyword>
<sequence length="2214" mass="246461">MEVNDPRSLDAGLLDGAPSTKAAQTNSYATQGTERTDAPLSSSRSRAMSSFLSSSTNVVLGPAELAAARGPWALFCFKVRNSQLSRTLLILCVILDCIGTSLEAMNVSSLALFWGMRLPAFIGFACLVTTGACSRGLWSTRRAYFRTWSGWLDLFFLLNITTDLVYNLGVEVGWWTYAPVAFAIVSVLRNMRAWSILRICRAFRLTIIHLTRSANDLAAVCIFIVVFSLLVLVVLLHFFGFTCWYRCYPDLPLPPEVQASDSCSADSFFWDLDESQSLFCSNFISPCKGSTHCRNLFLYSVTSSCTAHERKRLQDRAWQELQTNEQAGYGAFGVQTLGAAAVALLQGFTQEGWSATMQSLANGDHRSNGAVAYITFPLMVIIGSMLLMNLGIAVLWEAFDAANDVSVARPAILKESEWRVYQLLGTDWIKYLMVELSQIKDDVGDLIRSVPPVDTDDAAVDESLFGSSFTKAISSYWYMGRDWIRRAVDIRFPEQKKRIQSAYMSARAFALRLATHRATSPVLMILVFIDTGVLFAQSGRETGGLLSILDLFTSTMFVVESIVLLLAFGRRGMKNGFIFLDVLIGLLAILDGLLAVVLCPTISGCRATSVESDGVLGTLAVISALMRPFRIFKVVKCFCPLRLTAEMVWSVHNSLIPYVMLLFYSCVVVSQLGLSFFYDPKYTSVRANDASLNLTKYFNFQSAGNAVLLFLTILTGESWHLFFKEIRLVYGEDVDDLTFDANQLSDIILSSPTRVASISTFLYFAVLFLHCLLFNLYGAILISQFIQTQKTLSVKYAAKFIVVCRNAGVPMPAEDALQGHKAQALYTHANMRTDEQRDELIKSIIVGSDREKSAKALGEFAHKTSVVLDICKTVARKSSRMASRASSSSISLGRDRSSSNTNSVISFSSERPQKRSLISDTLFDKAAAERGIPQLFDHSTEKVAKRTKQESGSLFLNNDENGSNIQKADERSAFRISDIIANGVKLETTNKTAVKFAPDESTVILPDAYAGSKYCSAASYYTQEEELSITELSRMCWSAVKEAVHQGKVFLRATAAAGLAQISPTDPDSPLLYLAYAGNLVSADCDVLSHPLASSTSDNTKTDLSPKGVNSLAELTNKSGSTVSSSFRPRNVEVGMRQQEFHHLPRGIQLAISKFRAAVEHIQKVCGITGMDWLRLIIQSASVLELVVNSSMKRESSLRRVFGFTEMGFQIILTLDILIRVCFSKKASFFRSRSNWLDLVFQAAGWSLVTAALSLSSDEVNDIMVDSVYFRFAQCTRVIRGIWILRLFKGTGMHRLVLAMQVALRRIFRLCFIFVLLVIFFVLNLRFFLQPVAGVPSKVPLEYANLTSLGESFLSVFILTTSEGWPGILKDFLDLGERYRLITIILCILVVAVLSVLVVNLFVGIIVDVLDQEQANLEYTGGVRSSTVLRWNEMQRAIFTSSLITEIVEHRGGDNRGGTKYNEGLDAREWLRRIITSAPFDVAVAVISFLSCLTMLVAGAWAETDVRWSFPSYQKWIFWINAIVVLAYVMEQCVRLAVFKMALFQKSIYILDLAVAGSSLIALLVGLTTSLHTAFPSEPLWPVAFRMIRVAYVVCNHLPVMRIISISLFNVVGSLCRVALFLFITIFFYGLFGTCLFYDARVETDQHFTFASLGESFLLLLSFSTGEVWHDTMLKIRAFYCAKDSAVLGWSILPYAISFVSVAFLLLMNLFTSTVLKGYVDAKRNQSLWKVAQQQQELLNKWRLREMKLSWLPIHVAVQVLAEIPPPIGFKDLYVELGTRRMQAILANLSAYPLPVYKNSVHIRDMVLTTTCRACEAHAQRRGPLASFEAVQSQQTVELNPRLVSAWISRFSDADVLAEFNILQYLAALQIQAFWRTQRLLQRKSVSDQLRYMKHLLFLLETSGPICSRKRSKNEGRRSTLRRKRGTKTGGSFVQKSAALAQLGTLKLDPERRDRLKGCLKRIACGVLSRPHGKRQAIPEVPARTHRPSISTSERLAQEEQQQRQNLLLHRSEISECITELIDEGMATANEHHLHTDNEFFAKHQGQEAGTSRAEHIEETSRPCAGTAAIIAGTHLEPSTDTATAATPGRLSATSTTHLPLRAITAVNSSAEEFHQVAEPKTTTAPRRSSMRAPQTFVPPQQPRRSLRIIPIAPQLQRASFSNVGHEEEIDHPRRRGQSVQFTGVEKVDLQLLLAPALAQRRSTDSESDTDSDS</sequence>
<feature type="transmembrane region" description="Helical" evidence="14">
    <location>
        <begin position="655"/>
        <end position="678"/>
    </location>
</feature>
<feature type="transmembrane region" description="Helical" evidence="14">
    <location>
        <begin position="150"/>
        <end position="168"/>
    </location>
</feature>
<organism evidence="16 17">
    <name type="scientific">Eimeria maxima</name>
    <name type="common">Coccidian parasite</name>
    <dbReference type="NCBI Taxonomy" id="5804"/>
    <lineage>
        <taxon>Eukaryota</taxon>
        <taxon>Sar</taxon>
        <taxon>Alveolata</taxon>
        <taxon>Apicomplexa</taxon>
        <taxon>Conoidasida</taxon>
        <taxon>Coccidia</taxon>
        <taxon>Eucoccidiorida</taxon>
        <taxon>Eimeriorina</taxon>
        <taxon>Eimeriidae</taxon>
        <taxon>Eimeria</taxon>
    </lineage>
</organism>
<keyword evidence="3" id="KW-0109">Calcium transport</keyword>
<keyword evidence="9" id="KW-0406">Ion transport</keyword>
<feature type="region of interest" description="Disordered" evidence="13">
    <location>
        <begin position="2115"/>
        <end position="2144"/>
    </location>
</feature>
<dbReference type="GO" id="GO:0098703">
    <property type="term" value="P:calcium ion import across plasma membrane"/>
    <property type="evidence" value="ECO:0007669"/>
    <property type="project" value="TreeGrafter"/>
</dbReference>
<dbReference type="InterPro" id="IPR050599">
    <property type="entry name" value="VDCC_alpha-1_subunit"/>
</dbReference>
<evidence type="ECO:0000256" key="5">
    <source>
        <dbReference type="ARBA" id="ARBA00022692"/>
    </source>
</evidence>
<feature type="transmembrane region" description="Helical" evidence="14">
    <location>
        <begin position="578"/>
        <end position="603"/>
    </location>
</feature>
<feature type="transmembrane region" description="Helical" evidence="14">
    <location>
        <begin position="545"/>
        <end position="566"/>
    </location>
</feature>
<keyword evidence="5 14" id="KW-0812">Transmembrane</keyword>
<dbReference type="SUPFAM" id="SSF81324">
    <property type="entry name" value="Voltage-gated potassium channels"/>
    <property type="match status" value="2"/>
</dbReference>
<keyword evidence="4" id="KW-0107">Calcium channel</keyword>
<feature type="transmembrane region" description="Helical" evidence="14">
    <location>
        <begin position="1687"/>
        <end position="1711"/>
    </location>
</feature>
<dbReference type="PANTHER" id="PTHR45628:SF7">
    <property type="entry name" value="VOLTAGE-DEPENDENT CALCIUM CHANNEL TYPE A SUBUNIT ALPHA-1"/>
    <property type="match status" value="1"/>
</dbReference>
<evidence type="ECO:0000256" key="14">
    <source>
        <dbReference type="SAM" id="Phobius"/>
    </source>
</evidence>
<feature type="transmembrane region" description="Helical" evidence="14">
    <location>
        <begin position="174"/>
        <end position="197"/>
    </location>
</feature>
<dbReference type="GeneID" id="25335594"/>
<feature type="compositionally biased region" description="Low complexity" evidence="13">
    <location>
        <begin position="883"/>
        <end position="909"/>
    </location>
</feature>
<feature type="transmembrane region" description="Helical" evidence="14">
    <location>
        <begin position="1201"/>
        <end position="1223"/>
    </location>
</feature>
<feature type="transmembrane region" description="Helical" evidence="14">
    <location>
        <begin position="120"/>
        <end position="138"/>
    </location>
</feature>
<proteinExistence type="predicted"/>
<keyword evidence="2" id="KW-0813">Transport</keyword>
<dbReference type="InterPro" id="IPR027359">
    <property type="entry name" value="Volt_channel_dom_sf"/>
</dbReference>
<feature type="transmembrane region" description="Helical" evidence="14">
    <location>
        <begin position="1550"/>
        <end position="1570"/>
    </location>
</feature>
<evidence type="ECO:0000256" key="7">
    <source>
        <dbReference type="ARBA" id="ARBA00022882"/>
    </source>
</evidence>
<feature type="transmembrane region" description="Helical" evidence="14">
    <location>
        <begin position="522"/>
        <end position="539"/>
    </location>
</feature>
<keyword evidence="11" id="KW-0325">Glycoprotein</keyword>
<reference evidence="16" key="2">
    <citation type="submission" date="2013-10" db="EMBL/GenBank/DDBJ databases">
        <authorList>
            <person name="Aslett M."/>
        </authorList>
    </citation>
    <scope>NUCLEOTIDE SEQUENCE [LARGE SCALE GENOMIC DNA]</scope>
    <source>
        <strain evidence="16">Weybridge</strain>
    </source>
</reference>
<feature type="transmembrane region" description="Helical" evidence="14">
    <location>
        <begin position="1381"/>
        <end position="1407"/>
    </location>
</feature>
<evidence type="ECO:0000256" key="13">
    <source>
        <dbReference type="SAM" id="MobiDB-lite"/>
    </source>
</evidence>
<evidence type="ECO:0000256" key="12">
    <source>
        <dbReference type="ARBA" id="ARBA00023303"/>
    </source>
</evidence>
<feature type="transmembrane region" description="Helical" evidence="14">
    <location>
        <begin position="1308"/>
        <end position="1329"/>
    </location>
</feature>
<evidence type="ECO:0000313" key="16">
    <source>
        <dbReference type="EMBL" id="CDJ56259.1"/>
    </source>
</evidence>
<keyword evidence="8 14" id="KW-1133">Transmembrane helix</keyword>
<feature type="region of interest" description="Disordered" evidence="13">
    <location>
        <begin position="1909"/>
        <end position="1931"/>
    </location>
</feature>
<dbReference type="RefSeq" id="XP_013332909.1">
    <property type="nucleotide sequence ID" value="XM_013477455.1"/>
</dbReference>
<feature type="region of interest" description="Disordered" evidence="13">
    <location>
        <begin position="1"/>
        <end position="42"/>
    </location>
</feature>
<feature type="transmembrane region" description="Helical" evidence="14">
    <location>
        <begin position="88"/>
        <end position="114"/>
    </location>
</feature>
<feature type="domain" description="Ion transport" evidence="15">
    <location>
        <begin position="88"/>
        <end position="403"/>
    </location>
</feature>
<dbReference type="VEuPathDB" id="ToxoDB:EMWEY_00016080"/>